<dbReference type="OrthoDB" id="9801689at2"/>
<keyword evidence="5" id="KW-0408">Iron</keyword>
<evidence type="ECO:0000313" key="9">
    <source>
        <dbReference type="Proteomes" id="UP000266506"/>
    </source>
</evidence>
<dbReference type="Pfam" id="PF04055">
    <property type="entry name" value="Radical_SAM"/>
    <property type="match status" value="1"/>
</dbReference>
<dbReference type="SFLD" id="SFLDS00029">
    <property type="entry name" value="Radical_SAM"/>
    <property type="match status" value="1"/>
</dbReference>
<dbReference type="SFLD" id="SFLDG01086">
    <property type="entry name" value="elongater_protein-like"/>
    <property type="match status" value="1"/>
</dbReference>
<dbReference type="NCBIfam" id="TIGR01212">
    <property type="entry name" value="TIGR01212 family radical SAM protein"/>
    <property type="match status" value="1"/>
</dbReference>
<dbReference type="InterPro" id="IPR005911">
    <property type="entry name" value="YhcC-like"/>
</dbReference>
<dbReference type="PANTHER" id="PTHR11135">
    <property type="entry name" value="HISTONE ACETYLTRANSFERASE-RELATED"/>
    <property type="match status" value="1"/>
</dbReference>
<evidence type="ECO:0000259" key="7">
    <source>
        <dbReference type="PROSITE" id="PS51918"/>
    </source>
</evidence>
<dbReference type="GO" id="GO:0003824">
    <property type="term" value="F:catalytic activity"/>
    <property type="evidence" value="ECO:0007669"/>
    <property type="project" value="InterPro"/>
</dbReference>
<dbReference type="PROSITE" id="PS51918">
    <property type="entry name" value="RADICAL_SAM"/>
    <property type="match status" value="1"/>
</dbReference>
<dbReference type="InterPro" id="IPR058240">
    <property type="entry name" value="rSAM_sf"/>
</dbReference>
<comment type="cofactor">
    <cofactor evidence="1">
        <name>[4Fe-4S] cluster</name>
        <dbReference type="ChEBI" id="CHEBI:49883"/>
    </cofactor>
</comment>
<sequence length="322" mass="37202">MNYFTKDKPYNTLTEYYKALYGKKIAKISLNANFTCPNKDGKKGYGGCIFCSKLGSGDFAGDKNKPLKEQYQDVKEVMIKKWPNAGFIAYLQANSNTYSNLDELKRIYEEVLSIDKDIIGLDIATRADCITKEIAAYLGKLNKRKKITVELGLQSASDETKRFINQLECNSEFTKAISLLRKENIEIVLHIINGLPNETKEDMINTIKFINTLDIQGIKFHSLLILEHTKLGQLYKEKPFKILSLEEYVDIVTTQITYLRDDIIIHRLAADGVYSDLIEPKWTRKKMVVMNEIDKKLRKEHLYQGMKKEQWHHCSFNLAILH</sequence>
<dbReference type="InterPro" id="IPR006638">
    <property type="entry name" value="Elp3/MiaA/NifB-like_rSAM"/>
</dbReference>
<dbReference type="SMART" id="SM00729">
    <property type="entry name" value="Elp3"/>
    <property type="match status" value="1"/>
</dbReference>
<proteinExistence type="predicted"/>
<dbReference type="FunCoup" id="A0A397S0S2">
    <property type="interactions" value="29"/>
</dbReference>
<dbReference type="InterPro" id="IPR007197">
    <property type="entry name" value="rSAM"/>
</dbReference>
<dbReference type="Pfam" id="PF16199">
    <property type="entry name" value="Radical_SAM_C"/>
    <property type="match status" value="1"/>
</dbReference>
<name>A0A397S0S2_9MOLU</name>
<keyword evidence="9" id="KW-1185">Reference proteome</keyword>
<dbReference type="PANTHER" id="PTHR11135:SF1">
    <property type="entry name" value="PROTEIN YHCC"/>
    <property type="match status" value="1"/>
</dbReference>
<keyword evidence="3" id="KW-0949">S-adenosyl-L-methionine</keyword>
<keyword evidence="6" id="KW-0411">Iron-sulfur</keyword>
<dbReference type="InterPro" id="IPR039661">
    <property type="entry name" value="ELP3"/>
</dbReference>
<dbReference type="InterPro" id="IPR023404">
    <property type="entry name" value="rSAM_horseshoe"/>
</dbReference>
<evidence type="ECO:0000256" key="2">
    <source>
        <dbReference type="ARBA" id="ARBA00022485"/>
    </source>
</evidence>
<accession>A0A397S0S2</accession>
<dbReference type="SUPFAM" id="SSF102114">
    <property type="entry name" value="Radical SAM enzymes"/>
    <property type="match status" value="1"/>
</dbReference>
<dbReference type="InterPro" id="IPR032432">
    <property type="entry name" value="Radical_SAM_C"/>
</dbReference>
<evidence type="ECO:0000313" key="8">
    <source>
        <dbReference type="EMBL" id="RIA78289.1"/>
    </source>
</evidence>
<evidence type="ECO:0000256" key="3">
    <source>
        <dbReference type="ARBA" id="ARBA00022691"/>
    </source>
</evidence>
<dbReference type="AlphaFoldDB" id="A0A397S0S2"/>
<keyword evidence="2" id="KW-0004">4Fe-4S</keyword>
<evidence type="ECO:0000256" key="1">
    <source>
        <dbReference type="ARBA" id="ARBA00001966"/>
    </source>
</evidence>
<keyword evidence="4" id="KW-0479">Metal-binding</keyword>
<dbReference type="EMBL" id="QXEV01000002">
    <property type="protein sequence ID" value="RIA78289.1"/>
    <property type="molecule type" value="Genomic_DNA"/>
</dbReference>
<dbReference type="Proteomes" id="UP000266506">
    <property type="component" value="Unassembled WGS sequence"/>
</dbReference>
<evidence type="ECO:0000256" key="4">
    <source>
        <dbReference type="ARBA" id="ARBA00022723"/>
    </source>
</evidence>
<reference evidence="8 9" key="1">
    <citation type="submission" date="2018-08" db="EMBL/GenBank/DDBJ databases">
        <title>Genomic Encyclopedia of Archaeal and Bacterial Type Strains, Phase II (KMG-II): from individual species to whole genera.</title>
        <authorList>
            <person name="Goeker M."/>
        </authorList>
    </citation>
    <scope>NUCLEOTIDE SEQUENCE [LARGE SCALE GENOMIC DNA]</scope>
    <source>
        <strain evidence="8 9">ATCC 27112</strain>
    </source>
</reference>
<organism evidence="8 9">
    <name type="scientific">Anaeroplasma bactoclasticum</name>
    <dbReference type="NCBI Taxonomy" id="2088"/>
    <lineage>
        <taxon>Bacteria</taxon>
        <taxon>Bacillati</taxon>
        <taxon>Mycoplasmatota</taxon>
        <taxon>Mollicutes</taxon>
        <taxon>Anaeroplasmatales</taxon>
        <taxon>Anaeroplasmataceae</taxon>
        <taxon>Anaeroplasma</taxon>
    </lineage>
</organism>
<dbReference type="InParanoid" id="A0A397S0S2"/>
<gene>
    <name evidence="8" type="ORF">EI71_00239</name>
</gene>
<dbReference type="GO" id="GO:0046872">
    <property type="term" value="F:metal ion binding"/>
    <property type="evidence" value="ECO:0007669"/>
    <property type="project" value="UniProtKB-KW"/>
</dbReference>
<comment type="caution">
    <text evidence="8">The sequence shown here is derived from an EMBL/GenBank/DDBJ whole genome shotgun (WGS) entry which is preliminary data.</text>
</comment>
<dbReference type="Gene3D" id="3.80.30.20">
    <property type="entry name" value="tm_1862 like domain"/>
    <property type="match status" value="1"/>
</dbReference>
<dbReference type="GO" id="GO:0051539">
    <property type="term" value="F:4 iron, 4 sulfur cluster binding"/>
    <property type="evidence" value="ECO:0007669"/>
    <property type="project" value="UniProtKB-KW"/>
</dbReference>
<feature type="domain" description="Radical SAM core" evidence="7">
    <location>
        <begin position="20"/>
        <end position="261"/>
    </location>
</feature>
<dbReference type="SFLD" id="SFLDG01091">
    <property type="entry name" value="uncharacterized_CHP01210-like"/>
    <property type="match status" value="1"/>
</dbReference>
<evidence type="ECO:0000256" key="6">
    <source>
        <dbReference type="ARBA" id="ARBA00023014"/>
    </source>
</evidence>
<protein>
    <recommendedName>
        <fullName evidence="7">Radical SAM core domain-containing protein</fullName>
    </recommendedName>
</protein>
<evidence type="ECO:0000256" key="5">
    <source>
        <dbReference type="ARBA" id="ARBA00023004"/>
    </source>
</evidence>